<proteinExistence type="predicted"/>
<keyword evidence="1" id="KW-0812">Transmembrane</keyword>
<gene>
    <name evidence="3" type="ORF">ARALYDRAFT_684281</name>
</gene>
<dbReference type="Gramene" id="Al_scaffold_0008_1101">
    <property type="protein sequence ID" value="Al_scaffold_0008_1101"/>
    <property type="gene ID" value="Al_scaffold_0008_1101"/>
</dbReference>
<reference evidence="4" key="1">
    <citation type="journal article" date="2011" name="Nat. Genet.">
        <title>The Arabidopsis lyrata genome sequence and the basis of rapid genome size change.</title>
        <authorList>
            <person name="Hu T.T."/>
            <person name="Pattyn P."/>
            <person name="Bakker E.G."/>
            <person name="Cao J."/>
            <person name="Cheng J.-F."/>
            <person name="Clark R.M."/>
            <person name="Fahlgren N."/>
            <person name="Fawcett J.A."/>
            <person name="Grimwood J."/>
            <person name="Gundlach H."/>
            <person name="Haberer G."/>
            <person name="Hollister J.D."/>
            <person name="Ossowski S."/>
            <person name="Ottilar R.P."/>
            <person name="Salamov A.A."/>
            <person name="Schneeberger K."/>
            <person name="Spannagl M."/>
            <person name="Wang X."/>
            <person name="Yang L."/>
            <person name="Nasrallah M.E."/>
            <person name="Bergelson J."/>
            <person name="Carrington J.C."/>
            <person name="Gaut B.S."/>
            <person name="Schmutz J."/>
            <person name="Mayer K.F.X."/>
            <person name="Van de Peer Y."/>
            <person name="Grigoriev I.V."/>
            <person name="Nordborg M."/>
            <person name="Weigel D."/>
            <person name="Guo Y.-L."/>
        </authorList>
    </citation>
    <scope>NUCLEOTIDE SEQUENCE [LARGE SCALE GENOMIC DNA]</scope>
    <source>
        <strain evidence="4">cv. MN47</strain>
    </source>
</reference>
<evidence type="ECO:0000313" key="4">
    <source>
        <dbReference type="Proteomes" id="UP000008694"/>
    </source>
</evidence>
<dbReference type="Pfam" id="PF04578">
    <property type="entry name" value="DUF594"/>
    <property type="match status" value="1"/>
</dbReference>
<feature type="transmembrane region" description="Helical" evidence="1">
    <location>
        <begin position="12"/>
        <end position="31"/>
    </location>
</feature>
<dbReference type="STRING" id="81972.D7MM25"/>
<dbReference type="InterPro" id="IPR007658">
    <property type="entry name" value="DUF594"/>
</dbReference>
<dbReference type="HOGENOM" id="CLU_009180_4_1_1"/>
<keyword evidence="1" id="KW-0472">Membrane</keyword>
<organism evidence="4">
    <name type="scientific">Arabidopsis lyrata subsp. lyrata</name>
    <name type="common">Lyre-leaved rock-cress</name>
    <dbReference type="NCBI Taxonomy" id="81972"/>
    <lineage>
        <taxon>Eukaryota</taxon>
        <taxon>Viridiplantae</taxon>
        <taxon>Streptophyta</taxon>
        <taxon>Embryophyta</taxon>
        <taxon>Tracheophyta</taxon>
        <taxon>Spermatophyta</taxon>
        <taxon>Magnoliopsida</taxon>
        <taxon>eudicotyledons</taxon>
        <taxon>Gunneridae</taxon>
        <taxon>Pentapetalae</taxon>
        <taxon>rosids</taxon>
        <taxon>malvids</taxon>
        <taxon>Brassicales</taxon>
        <taxon>Brassicaceae</taxon>
        <taxon>Camelineae</taxon>
        <taxon>Arabidopsis</taxon>
    </lineage>
</organism>
<feature type="domain" description="DUF4220" evidence="2">
    <location>
        <begin position="4"/>
        <end position="80"/>
    </location>
</feature>
<accession>D7MM25</accession>
<protein>
    <submittedName>
        <fullName evidence="3">Predicted protein</fullName>
    </submittedName>
</protein>
<dbReference type="AlphaFoldDB" id="D7MM25"/>
<evidence type="ECO:0000313" key="3">
    <source>
        <dbReference type="EMBL" id="EFH40160.1"/>
    </source>
</evidence>
<evidence type="ECO:0000256" key="1">
    <source>
        <dbReference type="SAM" id="Phobius"/>
    </source>
</evidence>
<keyword evidence="1" id="KW-1133">Transmembrane helix</keyword>
<evidence type="ECO:0000259" key="2">
    <source>
        <dbReference type="Pfam" id="PF13968"/>
    </source>
</evidence>
<dbReference type="EMBL" id="GL348720">
    <property type="protein sequence ID" value="EFH40160.1"/>
    <property type="molecule type" value="Genomic_DNA"/>
</dbReference>
<sequence>MYGGFDVGLTYALLIGGITLDSIALIMFYASDWTYVRLRTMKDEVDDTDTNPGVKSHDVLDTMFLFRRWSEYVHAHNLIGYCLWIKPWRLHHTKGLIHLHIFDRLVTRYVVRVIVVPLLHILHSSAIGLCKKTYYVSDRERGDWTRRRRTEKKREKLLRYVMDMDYDQSFLVWHIATKLLYQTKEASELSKILSDYMIYLLMMQPSLMSAVVGIGKIRFRDTYEEAKRLFDTRHITQLLMSSEEASFAILSVSVPAKAEPIDVKEDRSKSALFDGAMLAKELKSLNKNGDDTEMWRVVSQVWVELLCYAATN</sequence>
<dbReference type="InterPro" id="IPR025315">
    <property type="entry name" value="DUF4220"/>
</dbReference>
<dbReference type="PANTHER" id="PTHR31325">
    <property type="entry name" value="OS01G0798800 PROTEIN-RELATED"/>
    <property type="match status" value="1"/>
</dbReference>
<name>D7MM25_ARALL</name>
<feature type="non-terminal residue" evidence="3">
    <location>
        <position position="312"/>
    </location>
</feature>
<keyword evidence="4" id="KW-1185">Reference proteome</keyword>
<dbReference type="Pfam" id="PF13968">
    <property type="entry name" value="DUF4220"/>
    <property type="match status" value="1"/>
</dbReference>
<dbReference type="Proteomes" id="UP000008694">
    <property type="component" value="Unassembled WGS sequence"/>
</dbReference>